<dbReference type="InterPro" id="IPR003339">
    <property type="entry name" value="ABC/ECF_trnsptr_transmembrane"/>
</dbReference>
<dbReference type="EMBL" id="VSSQ01003184">
    <property type="protein sequence ID" value="MPM19473.1"/>
    <property type="molecule type" value="Genomic_DNA"/>
</dbReference>
<evidence type="ECO:0000256" key="3">
    <source>
        <dbReference type="ARBA" id="ARBA00022692"/>
    </source>
</evidence>
<feature type="transmembrane region" description="Helical" evidence="6">
    <location>
        <begin position="241"/>
        <end position="260"/>
    </location>
</feature>
<organism evidence="7">
    <name type="scientific">bioreactor metagenome</name>
    <dbReference type="NCBI Taxonomy" id="1076179"/>
    <lineage>
        <taxon>unclassified sequences</taxon>
        <taxon>metagenomes</taxon>
        <taxon>ecological metagenomes</taxon>
    </lineage>
</organism>
<keyword evidence="4 6" id="KW-1133">Transmembrane helix</keyword>
<proteinExistence type="predicted"/>
<accession>A0A644XYV6</accession>
<gene>
    <name evidence="7" type="primary">ecfT_29</name>
    <name evidence="7" type="ORF">SDC9_65897</name>
</gene>
<keyword evidence="2" id="KW-1003">Cell membrane</keyword>
<sequence length="264" mass="29570">MELQELHSRVSTTARGKFWLDLNPMTKLCILLCCSMVSICMPGYWFGFLLSIIFFGLTMTCGMAKSYGKVMLSVLVIFVFLLIIARSLFYGSGKVLYQLGSFFIYEEGLKEGLRKSSVIMGFSSAIVFVATTTDMESLMLSLEQHKCPPNATFVILSTFQMIPQMSTNAKVIQDAQRARGIETEGNLKARARAFLPMLLPLLISSFSTAEEKSLALETRGFNYPCEKTRLRTVTDTKTQKVFRYAFTIISVLACIAGGYFKWVA</sequence>
<evidence type="ECO:0000256" key="5">
    <source>
        <dbReference type="ARBA" id="ARBA00023136"/>
    </source>
</evidence>
<evidence type="ECO:0000256" key="1">
    <source>
        <dbReference type="ARBA" id="ARBA00004141"/>
    </source>
</evidence>
<dbReference type="PANTHER" id="PTHR34857:SF2">
    <property type="entry name" value="SLL0384 PROTEIN"/>
    <property type="match status" value="1"/>
</dbReference>
<dbReference type="GO" id="GO:0005886">
    <property type="term" value="C:plasma membrane"/>
    <property type="evidence" value="ECO:0007669"/>
    <property type="project" value="UniProtKB-ARBA"/>
</dbReference>
<dbReference type="PANTHER" id="PTHR34857">
    <property type="entry name" value="SLL0384 PROTEIN"/>
    <property type="match status" value="1"/>
</dbReference>
<evidence type="ECO:0000256" key="2">
    <source>
        <dbReference type="ARBA" id="ARBA00022475"/>
    </source>
</evidence>
<dbReference type="AlphaFoldDB" id="A0A644XYV6"/>
<evidence type="ECO:0000256" key="6">
    <source>
        <dbReference type="SAM" id="Phobius"/>
    </source>
</evidence>
<comment type="subcellular location">
    <subcellularLocation>
        <location evidence="1">Membrane</location>
        <topology evidence="1">Multi-pass membrane protein</topology>
    </subcellularLocation>
</comment>
<reference evidence="7" key="1">
    <citation type="submission" date="2019-08" db="EMBL/GenBank/DDBJ databases">
        <authorList>
            <person name="Kucharzyk K."/>
            <person name="Murdoch R.W."/>
            <person name="Higgins S."/>
            <person name="Loffler F."/>
        </authorList>
    </citation>
    <scope>NUCLEOTIDE SEQUENCE</scope>
</reference>
<dbReference type="Pfam" id="PF02361">
    <property type="entry name" value="CbiQ"/>
    <property type="match status" value="1"/>
</dbReference>
<evidence type="ECO:0000256" key="4">
    <source>
        <dbReference type="ARBA" id="ARBA00022989"/>
    </source>
</evidence>
<feature type="transmembrane region" description="Helical" evidence="6">
    <location>
        <begin position="70"/>
        <end position="92"/>
    </location>
</feature>
<evidence type="ECO:0000313" key="7">
    <source>
        <dbReference type="EMBL" id="MPM19473.1"/>
    </source>
</evidence>
<comment type="caution">
    <text evidence="7">The sequence shown here is derived from an EMBL/GenBank/DDBJ whole genome shotgun (WGS) entry which is preliminary data.</text>
</comment>
<name>A0A644XYV6_9ZZZZ</name>
<keyword evidence="3 6" id="KW-0812">Transmembrane</keyword>
<dbReference type="CDD" id="cd16914">
    <property type="entry name" value="EcfT"/>
    <property type="match status" value="1"/>
</dbReference>
<dbReference type="InterPro" id="IPR051611">
    <property type="entry name" value="ECF_transporter_component"/>
</dbReference>
<protein>
    <submittedName>
        <fullName evidence="7">Energy-coupling factor transporter transmembrane protein EcfT</fullName>
    </submittedName>
</protein>
<feature type="transmembrane region" description="Helical" evidence="6">
    <location>
        <begin position="25"/>
        <end position="58"/>
    </location>
</feature>
<keyword evidence="5 6" id="KW-0472">Membrane</keyword>